<dbReference type="AlphaFoldDB" id="A0A4P9YXS4"/>
<evidence type="ECO:0000313" key="9">
    <source>
        <dbReference type="EMBL" id="RKP24728.1"/>
    </source>
</evidence>
<dbReference type="PANTHER" id="PTHR12197:SF251">
    <property type="entry name" value="EG:BACR7C10.4 PROTEIN"/>
    <property type="match status" value="1"/>
</dbReference>
<keyword evidence="5" id="KW-1133">Transmembrane helix</keyword>
<proteinExistence type="inferred from homology"/>
<evidence type="ECO:0000259" key="8">
    <source>
        <dbReference type="PROSITE" id="PS50280"/>
    </source>
</evidence>
<dbReference type="GO" id="GO:0006605">
    <property type="term" value="P:protein targeting"/>
    <property type="evidence" value="ECO:0007669"/>
    <property type="project" value="InterPro"/>
</dbReference>
<evidence type="ECO:0000256" key="7">
    <source>
        <dbReference type="ARBA" id="ARBA00023136"/>
    </source>
</evidence>
<evidence type="ECO:0000256" key="2">
    <source>
        <dbReference type="ARBA" id="ARBA00005792"/>
    </source>
</evidence>
<accession>A0A4P9YXS4</accession>
<dbReference type="Gene3D" id="1.20.960.10">
    <property type="entry name" value="Mitochondrial outer membrane translocase complex, subunit Tom20 domain"/>
    <property type="match status" value="1"/>
</dbReference>
<dbReference type="GO" id="GO:0005634">
    <property type="term" value="C:nucleus"/>
    <property type="evidence" value="ECO:0007669"/>
    <property type="project" value="TreeGrafter"/>
</dbReference>
<comment type="subcellular location">
    <subcellularLocation>
        <location evidence="1">Mitochondrion outer membrane</location>
        <topology evidence="1">Single-pass membrane protein</topology>
    </subcellularLocation>
</comment>
<evidence type="ECO:0000256" key="3">
    <source>
        <dbReference type="ARBA" id="ARBA00022692"/>
    </source>
</evidence>
<organism evidence="9 10">
    <name type="scientific">Syncephalis pseudoplumigaleata</name>
    <dbReference type="NCBI Taxonomy" id="1712513"/>
    <lineage>
        <taxon>Eukaryota</taxon>
        <taxon>Fungi</taxon>
        <taxon>Fungi incertae sedis</taxon>
        <taxon>Zoopagomycota</taxon>
        <taxon>Zoopagomycotina</taxon>
        <taxon>Zoopagomycetes</taxon>
        <taxon>Zoopagales</taxon>
        <taxon>Piptocephalidaceae</taxon>
        <taxon>Syncephalis</taxon>
    </lineage>
</organism>
<dbReference type="OrthoDB" id="2154253at2759"/>
<dbReference type="Pfam" id="PF00856">
    <property type="entry name" value="SET"/>
    <property type="match status" value="1"/>
</dbReference>
<dbReference type="PANTHER" id="PTHR12197">
    <property type="entry name" value="HISTONE-LYSINE N-METHYLTRANSFERASE SMYD"/>
    <property type="match status" value="1"/>
</dbReference>
<evidence type="ECO:0000256" key="6">
    <source>
        <dbReference type="ARBA" id="ARBA00023128"/>
    </source>
</evidence>
<keyword evidence="4" id="KW-1000">Mitochondrion outer membrane</keyword>
<dbReference type="CDD" id="cd20071">
    <property type="entry name" value="SET_SMYD"/>
    <property type="match status" value="1"/>
</dbReference>
<dbReference type="GO" id="GO:0005742">
    <property type="term" value="C:mitochondrial outer membrane translocase complex"/>
    <property type="evidence" value="ECO:0007669"/>
    <property type="project" value="InterPro"/>
</dbReference>
<dbReference type="SUPFAM" id="SSF47157">
    <property type="entry name" value="Mitochondrial import receptor subunit Tom20"/>
    <property type="match status" value="1"/>
</dbReference>
<dbReference type="Gene3D" id="1.10.220.160">
    <property type="match status" value="1"/>
</dbReference>
<name>A0A4P9YXS4_9FUNG</name>
<gene>
    <name evidence="9" type="ORF">SYNPS1DRAFT_16747</name>
</gene>
<keyword evidence="7" id="KW-0472">Membrane</keyword>
<keyword evidence="6" id="KW-0496">Mitochondrion</keyword>
<dbReference type="EMBL" id="KZ990064">
    <property type="protein sequence ID" value="RKP24728.1"/>
    <property type="molecule type" value="Genomic_DNA"/>
</dbReference>
<dbReference type="InterPro" id="IPR002056">
    <property type="entry name" value="MAS20"/>
</dbReference>
<protein>
    <submittedName>
        <fullName evidence="9">MAS20 protein import receptor-domain-containing protein</fullName>
    </submittedName>
</protein>
<dbReference type="Gene3D" id="6.10.140.2220">
    <property type="match status" value="1"/>
</dbReference>
<sequence>MKTGEKAALAVGVLALLGVGYAIYFDHKRRSDPKFRRKLKRQRKRAEKEHKLKEDVGEMATANIIASALARCDDETAPTSVEGKEKYFMDQIALGESLLPRGQAAYEDAAVHFYRAFRVYPSPMELLMILQKTLPNELFQIVMGMMQLETLKKQEKYYELFPPKEMNVRLAKLTEIPQADGTKIVKRALLAAKSFKAGETIFTEKPIVSALHPSLEGGPFCTHCLRYISPTEPSRFCSSCGDKARFCSDACYDAAQQNYHVLLCSGTHAQPASKTNKLFELAKNSDEVLPVMAARFLLQTVQEEQRRVATGEPETEYGVWEHLERLKYLELEPTEKDLMERRVVLDVLEDKVPGVGEYFTDERYMTLKGRMLYNTYGVGTSADAANVTLPSFKENTRADDKLTRIGTGLYIFSSHLTHSCEPNCAIRFVNGKQGHELSLVALQPIAEGDQLNITYVPAGEANHHTERQKKLAESWRFRCACARCTKE</sequence>
<feature type="non-terminal residue" evidence="9">
    <location>
        <position position="487"/>
    </location>
</feature>
<keyword evidence="3" id="KW-0812">Transmembrane</keyword>
<dbReference type="InterPro" id="IPR046341">
    <property type="entry name" value="SET_dom_sf"/>
</dbReference>
<evidence type="ECO:0000313" key="10">
    <source>
        <dbReference type="Proteomes" id="UP000278143"/>
    </source>
</evidence>
<dbReference type="InterPro" id="IPR001214">
    <property type="entry name" value="SET_dom"/>
</dbReference>
<comment type="similarity">
    <text evidence="2">Belongs to the Tom20 family.</text>
</comment>
<dbReference type="Gene3D" id="2.170.270.10">
    <property type="entry name" value="SET domain"/>
    <property type="match status" value="1"/>
</dbReference>
<dbReference type="SUPFAM" id="SSF82199">
    <property type="entry name" value="SET domain"/>
    <property type="match status" value="1"/>
</dbReference>
<dbReference type="PROSITE" id="PS50280">
    <property type="entry name" value="SET"/>
    <property type="match status" value="1"/>
</dbReference>
<dbReference type="InterPro" id="IPR050869">
    <property type="entry name" value="H3K4_H4K5_MeTrfase"/>
</dbReference>
<feature type="domain" description="SET" evidence="8">
    <location>
        <begin position="166"/>
        <end position="456"/>
    </location>
</feature>
<keyword evidence="9" id="KW-0675">Receptor</keyword>
<evidence type="ECO:0000256" key="4">
    <source>
        <dbReference type="ARBA" id="ARBA00022787"/>
    </source>
</evidence>
<keyword evidence="10" id="KW-1185">Reference proteome</keyword>
<dbReference type="GO" id="GO:0006886">
    <property type="term" value="P:intracellular protein transport"/>
    <property type="evidence" value="ECO:0007669"/>
    <property type="project" value="InterPro"/>
</dbReference>
<evidence type="ECO:0000256" key="1">
    <source>
        <dbReference type="ARBA" id="ARBA00004572"/>
    </source>
</evidence>
<dbReference type="Proteomes" id="UP000278143">
    <property type="component" value="Unassembled WGS sequence"/>
</dbReference>
<dbReference type="PRINTS" id="PR00351">
    <property type="entry name" value="OM20RECEPTOR"/>
</dbReference>
<reference evidence="10" key="1">
    <citation type="journal article" date="2018" name="Nat. Microbiol.">
        <title>Leveraging single-cell genomics to expand the fungal tree of life.</title>
        <authorList>
            <person name="Ahrendt S.R."/>
            <person name="Quandt C.A."/>
            <person name="Ciobanu D."/>
            <person name="Clum A."/>
            <person name="Salamov A."/>
            <person name="Andreopoulos B."/>
            <person name="Cheng J.F."/>
            <person name="Woyke T."/>
            <person name="Pelin A."/>
            <person name="Henrissat B."/>
            <person name="Reynolds N.K."/>
            <person name="Benny G.L."/>
            <person name="Smith M.E."/>
            <person name="James T.Y."/>
            <person name="Grigoriev I.V."/>
        </authorList>
    </citation>
    <scope>NUCLEOTIDE SEQUENCE [LARGE SCALE GENOMIC DNA]</scope>
    <source>
        <strain evidence="10">Benny S71-1</strain>
    </source>
</reference>
<evidence type="ECO:0000256" key="5">
    <source>
        <dbReference type="ARBA" id="ARBA00022989"/>
    </source>
</evidence>
<dbReference type="InterPro" id="IPR023392">
    <property type="entry name" value="Tom20_dom_sf"/>
</dbReference>
<dbReference type="Pfam" id="PF02064">
    <property type="entry name" value="MAS20"/>
    <property type="match status" value="1"/>
</dbReference>